<organism evidence="1 2">
    <name type="scientific">Alkalilimnicola ehrlichii (strain ATCC BAA-1101 / DSM 17681 / MLHE-1)</name>
    <dbReference type="NCBI Taxonomy" id="187272"/>
    <lineage>
        <taxon>Bacteria</taxon>
        <taxon>Pseudomonadati</taxon>
        <taxon>Pseudomonadota</taxon>
        <taxon>Gammaproteobacteria</taxon>
        <taxon>Chromatiales</taxon>
        <taxon>Ectothiorhodospiraceae</taxon>
        <taxon>Alkalilimnicola</taxon>
    </lineage>
</organism>
<gene>
    <name evidence="1" type="ordered locus">Mlg_1294</name>
</gene>
<evidence type="ECO:0000313" key="1">
    <source>
        <dbReference type="EMBL" id="ABI56643.1"/>
    </source>
</evidence>
<accession>Q0A944</accession>
<dbReference type="KEGG" id="aeh:Mlg_1294"/>
<proteinExistence type="predicted"/>
<protein>
    <submittedName>
        <fullName evidence="1">Uncharacterized protein</fullName>
    </submittedName>
</protein>
<reference evidence="2" key="1">
    <citation type="submission" date="2006-08" db="EMBL/GenBank/DDBJ databases">
        <title>Complete sequence of Alkalilimnicola ehrilichei MLHE-1.</title>
        <authorList>
            <person name="Copeland A."/>
            <person name="Lucas S."/>
            <person name="Lapidus A."/>
            <person name="Barry K."/>
            <person name="Detter J.C."/>
            <person name="Glavina del Rio T."/>
            <person name="Hammon N."/>
            <person name="Israni S."/>
            <person name="Dalin E."/>
            <person name="Tice H."/>
            <person name="Pitluck S."/>
            <person name="Sims D."/>
            <person name="Brettin T."/>
            <person name="Bruce D."/>
            <person name="Han C."/>
            <person name="Tapia R."/>
            <person name="Gilna P."/>
            <person name="Schmutz J."/>
            <person name="Larimer F."/>
            <person name="Land M."/>
            <person name="Hauser L."/>
            <person name="Kyrpides N."/>
            <person name="Mikhailova N."/>
            <person name="Oremland R.S."/>
            <person name="Hoeft S.E."/>
            <person name="Switzer-Blum J."/>
            <person name="Kulp T."/>
            <person name="King G."/>
            <person name="Tabita R."/>
            <person name="Witte B."/>
            <person name="Santini J.M."/>
            <person name="Basu P."/>
            <person name="Hollibaugh J.T."/>
            <person name="Xie G."/>
            <person name="Stolz J.F."/>
            <person name="Richardson P."/>
        </authorList>
    </citation>
    <scope>NUCLEOTIDE SEQUENCE [LARGE SCALE GENOMIC DNA]</scope>
    <source>
        <strain evidence="2">ATCC BAA-1101 / DSM 17681 / MLHE-1</strain>
    </source>
</reference>
<dbReference type="AlphaFoldDB" id="Q0A944"/>
<name>Q0A944_ALKEH</name>
<dbReference type="HOGENOM" id="CLU_2285485_0_0_6"/>
<sequence length="101" mass="10861">MANASPPVVVHKQMGLRPQALIEGLDGLPAPGPWHRTRPGCYSAGAGSRRIEIEVSALPDRHLGQLHLPVSAVTLSFHGLDAEARCAFQQAFNRRFQRGGG</sequence>
<evidence type="ECO:0000313" key="2">
    <source>
        <dbReference type="Proteomes" id="UP000001962"/>
    </source>
</evidence>
<dbReference type="Proteomes" id="UP000001962">
    <property type="component" value="Chromosome"/>
</dbReference>
<keyword evidence="2" id="KW-1185">Reference proteome</keyword>
<dbReference type="EMBL" id="CP000453">
    <property type="protein sequence ID" value="ABI56643.1"/>
    <property type="molecule type" value="Genomic_DNA"/>
</dbReference>